<gene>
    <name evidence="1" type="ORF">LNN31_06665</name>
</gene>
<dbReference type="Proteomes" id="UP001163550">
    <property type="component" value="Chromosome"/>
</dbReference>
<dbReference type="Gene3D" id="3.20.20.210">
    <property type="match status" value="1"/>
</dbReference>
<accession>A0ABY6HHW6</accession>
<dbReference type="SUPFAM" id="SSF51726">
    <property type="entry name" value="UROD/MetE-like"/>
    <property type="match status" value="1"/>
</dbReference>
<proteinExistence type="predicted"/>
<reference evidence="1" key="1">
    <citation type="submission" date="2021-11" db="EMBL/GenBank/DDBJ databases">
        <title>Isoprene-degrading acetogen.</title>
        <authorList>
            <person name="Yang Y."/>
            <person name="Jin H."/>
            <person name="Yan J."/>
        </authorList>
    </citation>
    <scope>NUCLEOTIDE SEQUENCE</scope>
    <source>
        <strain evidence="1">Berkeley</strain>
    </source>
</reference>
<evidence type="ECO:0008006" key="3">
    <source>
        <dbReference type="Google" id="ProtNLM"/>
    </source>
</evidence>
<evidence type="ECO:0000313" key="1">
    <source>
        <dbReference type="EMBL" id="UYO64090.1"/>
    </source>
</evidence>
<organism evidence="1 2">
    <name type="scientific">Acetobacterium wieringae</name>
    <dbReference type="NCBI Taxonomy" id="52694"/>
    <lineage>
        <taxon>Bacteria</taxon>
        <taxon>Bacillati</taxon>
        <taxon>Bacillota</taxon>
        <taxon>Clostridia</taxon>
        <taxon>Eubacteriales</taxon>
        <taxon>Eubacteriaceae</taxon>
        <taxon>Acetobacterium</taxon>
    </lineage>
</organism>
<protein>
    <recommendedName>
        <fullName evidence="3">Uroporphyrinogen decarboxylase (URO-D) domain-containing protein</fullName>
    </recommendedName>
</protein>
<dbReference type="EMBL" id="CP087994">
    <property type="protein sequence ID" value="UYO64090.1"/>
    <property type="molecule type" value="Genomic_DNA"/>
</dbReference>
<sequence>MSDVLALQQKRSQLYRDFYANTIPERMPIGITLPQHLVAEYGGQNLFDFQFNYALLADPARDLCKKIYSDSCPMAPANFLLSRTPSMYQLYGSQSFVMGNGGFVQHPEVVGMLADEYPQLIDNPFDFLVETVIPRQHKNLDPKNPLIMATAIQMGKQALTNDEMAFLPTFFELIQTHGYYPGSPLGSFNFTEAPLDFIADQLRSFSGISMDVRRHRTQLQEAADAVMPLLFHWGLPGNIDPQGSVFIPLHMPTFMREKDFVEIYLPSYQTMLKQFAAVGARPNMFCEHDWSRYLDILESEIPAGCQLAFEYGDPQTIKDKLGKKFLLTGLFPSAALKSDTPAQIVDRAKAFLDIMLPGGGYIFGFDKNPLTLKEVNLDTLAALTEFIRDYAIYKNPGDAFGTPLNSEGFVFDENQVPKPQSRYLFDWDSFKQKYPLTPDFARANFERFSKETFDFYMNLLI</sequence>
<evidence type="ECO:0000313" key="2">
    <source>
        <dbReference type="Proteomes" id="UP001163550"/>
    </source>
</evidence>
<dbReference type="InterPro" id="IPR038071">
    <property type="entry name" value="UROD/MetE-like_sf"/>
</dbReference>
<name>A0ABY6HHW6_9FIRM</name>
<keyword evidence="2" id="KW-1185">Reference proteome</keyword>
<dbReference type="RefSeq" id="WP_228880629.1">
    <property type="nucleotide sequence ID" value="NZ_CABIIK010000024.1"/>
</dbReference>